<keyword evidence="2" id="KW-1185">Reference proteome</keyword>
<reference evidence="1" key="2">
    <citation type="submission" date="2023-01" db="EMBL/GenBank/DDBJ databases">
        <authorList>
            <person name="Petersen C."/>
        </authorList>
    </citation>
    <scope>NUCLEOTIDE SEQUENCE</scope>
    <source>
        <strain evidence="1">IBT 15450</strain>
    </source>
</reference>
<sequence length="667" mass="74559">MLNTLPCEILMLIADWVSSSVFALVQVLTAYQLSATTLRVLSRASSRLYAVLVPRIYRTISFCAASEWALNVLNVEPFFLRFGPSRAADYLQHARHLQIKAPFHLVRFNRCAYYNIFRAAGLPESPATLGASDEAAAHRQFLDDVKDQLQLIFTHLKPNRLSTFEWRLGTCIPVGVLDQEGYLTRYQQRLARLSLVTDGTCPETLHRLDGVSRLSCLTVFEWEGLQHPSEVDLLRQCIRRNWSRLDHLSVGFVPSAFARALCWESLGLQQSELEAGNIGTSDTRNGDTGIGDLTAPPALSTLSLSKVTLPPDILSEQHAIFCSLQALTLRDCPNQLRLVQLLSRSQKPLRLTHFEFSFDYLLHEPGEGRSLSAVVRFLCSFRGLQHLHLRLSNFPASKSHIQDAIGHHQSTLKSLVYHERQLAPIDADGLFEDDRDVSPAWITNLSAIVDLGQVSAVALCASPSAARRCLRPTAKHSKLQILHLRFSGLERIHRDIPREITTFLRETRKRYSRHPRSCWGSVNQNASNDTHSYGPIFDEYFARSQFEYMDPQQAVLASSAAIAEAEELVSFAEWAFGPDGLPALQVLAFGDFSHGDRYRNQQFLMRRVYPSSGGKGLAGPACDDTTRLPFHSADMSDSSIWDGSMVDGARFLSACPGGGLMESPYEL</sequence>
<gene>
    <name evidence="1" type="ORF">N7460_008217</name>
</gene>
<accession>A0AAD6N7F8</accession>
<dbReference type="Proteomes" id="UP001219568">
    <property type="component" value="Unassembled WGS sequence"/>
</dbReference>
<reference evidence="1" key="1">
    <citation type="journal article" date="2023" name="IMA Fungus">
        <title>Comparative genomic study of the Penicillium genus elucidates a diverse pangenome and 15 lateral gene transfer events.</title>
        <authorList>
            <person name="Petersen C."/>
            <person name="Sorensen T."/>
            <person name="Nielsen M.R."/>
            <person name="Sondergaard T.E."/>
            <person name="Sorensen J.L."/>
            <person name="Fitzpatrick D.A."/>
            <person name="Frisvad J.C."/>
            <person name="Nielsen K.L."/>
        </authorList>
    </citation>
    <scope>NUCLEOTIDE SEQUENCE</scope>
    <source>
        <strain evidence="1">IBT 15450</strain>
    </source>
</reference>
<dbReference type="EMBL" id="JAQJZL010000009">
    <property type="protein sequence ID" value="KAJ6038446.1"/>
    <property type="molecule type" value="Genomic_DNA"/>
</dbReference>
<dbReference type="AlphaFoldDB" id="A0AAD6N7F8"/>
<name>A0AAD6N7F8_PENCN</name>
<proteinExistence type="predicted"/>
<protein>
    <submittedName>
        <fullName evidence="1">Uncharacterized protein</fullName>
    </submittedName>
</protein>
<evidence type="ECO:0000313" key="2">
    <source>
        <dbReference type="Proteomes" id="UP001219568"/>
    </source>
</evidence>
<organism evidence="1 2">
    <name type="scientific">Penicillium canescens</name>
    <dbReference type="NCBI Taxonomy" id="5083"/>
    <lineage>
        <taxon>Eukaryota</taxon>
        <taxon>Fungi</taxon>
        <taxon>Dikarya</taxon>
        <taxon>Ascomycota</taxon>
        <taxon>Pezizomycotina</taxon>
        <taxon>Eurotiomycetes</taxon>
        <taxon>Eurotiomycetidae</taxon>
        <taxon>Eurotiales</taxon>
        <taxon>Aspergillaceae</taxon>
        <taxon>Penicillium</taxon>
    </lineage>
</organism>
<comment type="caution">
    <text evidence="1">The sequence shown here is derived from an EMBL/GenBank/DDBJ whole genome shotgun (WGS) entry which is preliminary data.</text>
</comment>
<evidence type="ECO:0000313" key="1">
    <source>
        <dbReference type="EMBL" id="KAJ6038446.1"/>
    </source>
</evidence>